<name>A0A0A9HF67_ARUDO</name>
<dbReference type="AlphaFoldDB" id="A0A0A9HF67"/>
<organism evidence="2">
    <name type="scientific">Arundo donax</name>
    <name type="common">Giant reed</name>
    <name type="synonym">Donax arundinaceus</name>
    <dbReference type="NCBI Taxonomy" id="35708"/>
    <lineage>
        <taxon>Eukaryota</taxon>
        <taxon>Viridiplantae</taxon>
        <taxon>Streptophyta</taxon>
        <taxon>Embryophyta</taxon>
        <taxon>Tracheophyta</taxon>
        <taxon>Spermatophyta</taxon>
        <taxon>Magnoliopsida</taxon>
        <taxon>Liliopsida</taxon>
        <taxon>Poales</taxon>
        <taxon>Poaceae</taxon>
        <taxon>PACMAD clade</taxon>
        <taxon>Arundinoideae</taxon>
        <taxon>Arundineae</taxon>
        <taxon>Arundo</taxon>
    </lineage>
</organism>
<proteinExistence type="predicted"/>
<reference evidence="2" key="1">
    <citation type="submission" date="2014-09" db="EMBL/GenBank/DDBJ databases">
        <authorList>
            <person name="Magalhaes I.L.F."/>
            <person name="Oliveira U."/>
            <person name="Santos F.R."/>
            <person name="Vidigal T.H.D.A."/>
            <person name="Brescovit A.D."/>
            <person name="Santos A.J."/>
        </authorList>
    </citation>
    <scope>NUCLEOTIDE SEQUENCE</scope>
    <source>
        <tissue evidence="2">Shoot tissue taken approximately 20 cm above the soil surface</tissue>
    </source>
</reference>
<evidence type="ECO:0000256" key="1">
    <source>
        <dbReference type="SAM" id="MobiDB-lite"/>
    </source>
</evidence>
<feature type="region of interest" description="Disordered" evidence="1">
    <location>
        <begin position="1"/>
        <end position="20"/>
    </location>
</feature>
<reference evidence="2" key="2">
    <citation type="journal article" date="2015" name="Data Brief">
        <title>Shoot transcriptome of the giant reed, Arundo donax.</title>
        <authorList>
            <person name="Barrero R.A."/>
            <person name="Guerrero F.D."/>
            <person name="Moolhuijzen P."/>
            <person name="Goolsby J.A."/>
            <person name="Tidwell J."/>
            <person name="Bellgard S.E."/>
            <person name="Bellgard M.I."/>
        </authorList>
    </citation>
    <scope>NUCLEOTIDE SEQUENCE</scope>
    <source>
        <tissue evidence="2">Shoot tissue taken approximately 20 cm above the soil surface</tissue>
    </source>
</reference>
<feature type="compositionally biased region" description="Low complexity" evidence="1">
    <location>
        <begin position="1"/>
        <end position="10"/>
    </location>
</feature>
<accession>A0A0A9HF67</accession>
<sequence length="20" mass="2136">MHSSSPNSSSATDPMDRCLL</sequence>
<protein>
    <submittedName>
        <fullName evidence="2">Uncharacterized protein</fullName>
    </submittedName>
</protein>
<evidence type="ECO:0000313" key="2">
    <source>
        <dbReference type="EMBL" id="JAE35820.1"/>
    </source>
</evidence>
<dbReference type="EMBL" id="GBRH01162076">
    <property type="protein sequence ID" value="JAE35820.1"/>
    <property type="molecule type" value="Transcribed_RNA"/>
</dbReference>